<gene>
    <name evidence="2" type="ORF">H8923_05885</name>
</gene>
<evidence type="ECO:0000256" key="1">
    <source>
        <dbReference type="SAM" id="Phobius"/>
    </source>
</evidence>
<feature type="transmembrane region" description="Helical" evidence="1">
    <location>
        <begin position="108"/>
        <end position="126"/>
    </location>
</feature>
<keyword evidence="3" id="KW-1185">Reference proteome</keyword>
<organism evidence="2 3">
    <name type="scientific">Romboutsia faecis</name>
    <dbReference type="NCBI Taxonomy" id="2764597"/>
    <lineage>
        <taxon>Bacteria</taxon>
        <taxon>Bacillati</taxon>
        <taxon>Bacillota</taxon>
        <taxon>Clostridia</taxon>
        <taxon>Peptostreptococcales</taxon>
        <taxon>Peptostreptococcaceae</taxon>
        <taxon>Romboutsia</taxon>
    </lineage>
</organism>
<dbReference type="EMBL" id="JACRWE010000002">
    <property type="protein sequence ID" value="MBC5996286.1"/>
    <property type="molecule type" value="Genomic_DNA"/>
</dbReference>
<feature type="transmembrane region" description="Helical" evidence="1">
    <location>
        <begin position="165"/>
        <end position="181"/>
    </location>
</feature>
<proteinExistence type="predicted"/>
<dbReference type="RefSeq" id="WP_153972077.1">
    <property type="nucleotide sequence ID" value="NZ_JACRWE010000002.1"/>
</dbReference>
<feature type="transmembrane region" description="Helical" evidence="1">
    <location>
        <begin position="238"/>
        <end position="258"/>
    </location>
</feature>
<sequence length="467" mass="53068">MKRNNNSLNFKSNINNTETNSIGNVICFSLILLLTFGMMYILNKNTHFTSDDFRYNFMYESFMPTNSVQRISSFSDIFKSMYNHYFMWGGRITAHTLVQFFLMFDKQFFNIINSIAFVGLAVLIYLHSNVSRKINIQLLIGIILSLWFFIPQFGLTVLWVSGAGNYLWCTVIILLFLLPYRKYLENENSFNDSTFNFILMIFIGILAGWTNENTGGAMILLTMLFIAYYKLKNLKIPNWAFSGFISSCIGFGFLALAPGNNARKEYLVNKTVNIVKNIGNVFGTSFTLMFGLTILLLVILAFFLITSSNTQLISKSLTISFMYIFSALAGIIVLIVSPQIPARTWFGPIVFIIIAIGNIYSNISINSKSLNIILVACLIGFTIKFADSYSIAYKDIVKTYNSINTQISTINTEKENGKLDIEIKNIPKSQSEYNAFRGSRYVSDDKESWINKWIAKYYGVNSIVGVD</sequence>
<evidence type="ECO:0000313" key="2">
    <source>
        <dbReference type="EMBL" id="MBC5996286.1"/>
    </source>
</evidence>
<feature type="transmembrane region" description="Helical" evidence="1">
    <location>
        <begin position="342"/>
        <end position="360"/>
    </location>
</feature>
<feature type="transmembrane region" description="Helical" evidence="1">
    <location>
        <begin position="138"/>
        <end position="159"/>
    </location>
</feature>
<feature type="transmembrane region" description="Helical" evidence="1">
    <location>
        <begin position="372"/>
        <end position="392"/>
    </location>
</feature>
<feature type="transmembrane region" description="Helical" evidence="1">
    <location>
        <begin position="21"/>
        <end position="42"/>
    </location>
</feature>
<evidence type="ECO:0000313" key="3">
    <source>
        <dbReference type="Proteomes" id="UP000609849"/>
    </source>
</evidence>
<dbReference type="Pfam" id="PF19528">
    <property type="entry name" value="DUF6056"/>
    <property type="match status" value="1"/>
</dbReference>
<keyword evidence="1" id="KW-0812">Transmembrane</keyword>
<keyword evidence="1" id="KW-0472">Membrane</keyword>
<keyword evidence="1" id="KW-1133">Transmembrane helix</keyword>
<comment type="caution">
    <text evidence="2">The sequence shown here is derived from an EMBL/GenBank/DDBJ whole genome shotgun (WGS) entry which is preliminary data.</text>
</comment>
<evidence type="ECO:0008006" key="4">
    <source>
        <dbReference type="Google" id="ProtNLM"/>
    </source>
</evidence>
<dbReference type="Proteomes" id="UP000609849">
    <property type="component" value="Unassembled WGS sequence"/>
</dbReference>
<protein>
    <recommendedName>
        <fullName evidence="4">Glycosyltransferase RgtA/B/C/D-like domain-containing protein</fullName>
    </recommendedName>
</protein>
<dbReference type="InterPro" id="IPR045691">
    <property type="entry name" value="DUF6056"/>
</dbReference>
<feature type="transmembrane region" description="Helical" evidence="1">
    <location>
        <begin position="193"/>
        <end position="209"/>
    </location>
</feature>
<name>A0ABR7JMX0_9FIRM</name>
<reference evidence="2 3" key="1">
    <citation type="submission" date="2020-08" db="EMBL/GenBank/DDBJ databases">
        <authorList>
            <person name="Liu C."/>
            <person name="Sun Q."/>
        </authorList>
    </citation>
    <scope>NUCLEOTIDE SEQUENCE [LARGE SCALE GENOMIC DNA]</scope>
    <source>
        <strain evidence="2 3">NSJ-18</strain>
    </source>
</reference>
<feature type="transmembrane region" description="Helical" evidence="1">
    <location>
        <begin position="278"/>
        <end position="305"/>
    </location>
</feature>
<accession>A0ABR7JMX0</accession>
<feature type="transmembrane region" description="Helical" evidence="1">
    <location>
        <begin position="317"/>
        <end position="336"/>
    </location>
</feature>